<evidence type="ECO:0000256" key="3">
    <source>
        <dbReference type="RuleBase" id="RU000363"/>
    </source>
</evidence>
<dbReference type="SMART" id="SM00822">
    <property type="entry name" value="PKS_KR"/>
    <property type="match status" value="1"/>
</dbReference>
<sequence>MELHDRVVVITGASMGIGAATARAFVAAGANVVLAARSGEALAALANELGPERALAVPTDITDRAQVEALVRQALERFGAIDILVNNAGVGLSGSVASLDPAAFQAIFATNVLGPLYAMQAAIPHLRKPGGGLIINVSSMVSKLPIPTIGGYRATKTALDALSANARIELRRDNIRVVTVLPGQTDTAFFKNTLGASGGYQPPRADPPEHVAQRIVAGAQHEPRVVYMNGGLRFAAFLSGLLPGTLE</sequence>
<accession>A0A0P9D1Q3</accession>
<dbReference type="InterPro" id="IPR036291">
    <property type="entry name" value="NAD(P)-bd_dom_sf"/>
</dbReference>
<dbReference type="Pfam" id="PF00106">
    <property type="entry name" value="adh_short"/>
    <property type="match status" value="1"/>
</dbReference>
<name>A0A0P9D1Q3_9CHLR</name>
<keyword evidence="6" id="KW-1185">Reference proteome</keyword>
<gene>
    <name evidence="5" type="ORF">SE17_33190</name>
</gene>
<dbReference type="GO" id="GO:0016491">
    <property type="term" value="F:oxidoreductase activity"/>
    <property type="evidence" value="ECO:0007669"/>
    <property type="project" value="UniProtKB-KW"/>
</dbReference>
<evidence type="ECO:0000256" key="1">
    <source>
        <dbReference type="ARBA" id="ARBA00006484"/>
    </source>
</evidence>
<organism evidence="5 6">
    <name type="scientific">Kouleothrix aurantiaca</name>
    <dbReference type="NCBI Taxonomy" id="186479"/>
    <lineage>
        <taxon>Bacteria</taxon>
        <taxon>Bacillati</taxon>
        <taxon>Chloroflexota</taxon>
        <taxon>Chloroflexia</taxon>
        <taxon>Chloroflexales</taxon>
        <taxon>Roseiflexineae</taxon>
        <taxon>Roseiflexaceae</taxon>
        <taxon>Kouleothrix</taxon>
    </lineage>
</organism>
<reference evidence="5 6" key="1">
    <citation type="submission" date="2015-09" db="EMBL/GenBank/DDBJ databases">
        <title>Draft genome sequence of Kouleothrix aurantiaca JCM 19913.</title>
        <authorList>
            <person name="Hemp J."/>
        </authorList>
    </citation>
    <scope>NUCLEOTIDE SEQUENCE [LARGE SCALE GENOMIC DNA]</scope>
    <source>
        <strain evidence="5 6">COM-B</strain>
    </source>
</reference>
<dbReference type="PANTHER" id="PTHR44196">
    <property type="entry name" value="DEHYDROGENASE/REDUCTASE SDR FAMILY MEMBER 7B"/>
    <property type="match status" value="1"/>
</dbReference>
<dbReference type="Proteomes" id="UP000050509">
    <property type="component" value="Unassembled WGS sequence"/>
</dbReference>
<evidence type="ECO:0000256" key="2">
    <source>
        <dbReference type="ARBA" id="ARBA00023002"/>
    </source>
</evidence>
<proteinExistence type="inferred from homology"/>
<dbReference type="CDD" id="cd05233">
    <property type="entry name" value="SDR_c"/>
    <property type="match status" value="1"/>
</dbReference>
<dbReference type="Gene3D" id="3.40.50.720">
    <property type="entry name" value="NAD(P)-binding Rossmann-like Domain"/>
    <property type="match status" value="1"/>
</dbReference>
<dbReference type="PANTHER" id="PTHR44196:SF1">
    <property type="entry name" value="DEHYDROGENASE_REDUCTASE SDR FAMILY MEMBER 7B"/>
    <property type="match status" value="1"/>
</dbReference>
<dbReference type="EMBL" id="LJCR01002033">
    <property type="protein sequence ID" value="KPV49344.1"/>
    <property type="molecule type" value="Genomic_DNA"/>
</dbReference>
<comment type="similarity">
    <text evidence="1 3">Belongs to the short-chain dehydrogenases/reductases (SDR) family.</text>
</comment>
<evidence type="ECO:0000259" key="4">
    <source>
        <dbReference type="SMART" id="SM00822"/>
    </source>
</evidence>
<evidence type="ECO:0000313" key="6">
    <source>
        <dbReference type="Proteomes" id="UP000050509"/>
    </source>
</evidence>
<keyword evidence="2" id="KW-0560">Oxidoreductase</keyword>
<dbReference type="PRINTS" id="PR00081">
    <property type="entry name" value="GDHRDH"/>
</dbReference>
<dbReference type="SUPFAM" id="SSF51735">
    <property type="entry name" value="NAD(P)-binding Rossmann-fold domains"/>
    <property type="match status" value="1"/>
</dbReference>
<comment type="caution">
    <text evidence="5">The sequence shown here is derived from an EMBL/GenBank/DDBJ whole genome shotgun (WGS) entry which is preliminary data.</text>
</comment>
<dbReference type="InterPro" id="IPR057326">
    <property type="entry name" value="KR_dom"/>
</dbReference>
<dbReference type="GO" id="GO:0016020">
    <property type="term" value="C:membrane"/>
    <property type="evidence" value="ECO:0007669"/>
    <property type="project" value="TreeGrafter"/>
</dbReference>
<dbReference type="PRINTS" id="PR00080">
    <property type="entry name" value="SDRFAMILY"/>
</dbReference>
<evidence type="ECO:0000313" key="5">
    <source>
        <dbReference type="EMBL" id="KPV49344.1"/>
    </source>
</evidence>
<dbReference type="InterPro" id="IPR002347">
    <property type="entry name" value="SDR_fam"/>
</dbReference>
<dbReference type="AlphaFoldDB" id="A0A0P9D1Q3"/>
<protein>
    <recommendedName>
        <fullName evidence="4">Ketoreductase domain-containing protein</fullName>
    </recommendedName>
</protein>
<feature type="non-terminal residue" evidence="5">
    <location>
        <position position="247"/>
    </location>
</feature>
<dbReference type="FunFam" id="3.40.50.720:FF:000084">
    <property type="entry name" value="Short-chain dehydrogenase reductase"/>
    <property type="match status" value="1"/>
</dbReference>
<feature type="domain" description="Ketoreductase" evidence="4">
    <location>
        <begin position="6"/>
        <end position="184"/>
    </location>
</feature>